<keyword evidence="1" id="KW-0472">Membrane</keyword>
<evidence type="ECO:0000256" key="1">
    <source>
        <dbReference type="SAM" id="Phobius"/>
    </source>
</evidence>
<dbReference type="Proteomes" id="UP000010820">
    <property type="component" value="Plasmid pPSEST01"/>
</dbReference>
<reference evidence="2 3" key="1">
    <citation type="submission" date="2011-10" db="EMBL/GenBank/DDBJ databases">
        <title>Complete sequence of plasmid 1 of Pseudomonas stutzeri RCH2.</title>
        <authorList>
            <consortium name="US DOE Joint Genome Institute"/>
            <person name="Lucas S."/>
            <person name="Han J."/>
            <person name="Lapidus A."/>
            <person name="Cheng J.-F."/>
            <person name="Goodwin L."/>
            <person name="Pitluck S."/>
            <person name="Peters L."/>
            <person name="Ovchinnikova G."/>
            <person name="Zeytun A."/>
            <person name="Lu M."/>
            <person name="Detter J.C."/>
            <person name="Han C."/>
            <person name="Tapia R."/>
            <person name="Land M."/>
            <person name="Hauser L."/>
            <person name="Kyrpides N."/>
            <person name="Ivanova N."/>
            <person name="Pagani I."/>
            <person name="Chakraborty R."/>
            <person name="Arkin A."/>
            <person name="Dehal P."/>
            <person name="Wall J."/>
            <person name="Hazen T."/>
            <person name="Woyke T."/>
        </authorList>
    </citation>
    <scope>NUCLEOTIDE SEQUENCE [LARGE SCALE GENOMIC DNA]</scope>
    <source>
        <strain evidence="2 3">RCH2</strain>
        <plasmid evidence="3">Plasmid pPSEST01</plasmid>
    </source>
</reference>
<feature type="transmembrane region" description="Helical" evidence="1">
    <location>
        <begin position="9"/>
        <end position="29"/>
    </location>
</feature>
<accession>L0GU68</accession>
<name>L0GU68_STUST</name>
<organism evidence="2 3">
    <name type="scientific">Stutzerimonas stutzeri RCH2</name>
    <dbReference type="NCBI Taxonomy" id="644801"/>
    <lineage>
        <taxon>Bacteria</taxon>
        <taxon>Pseudomonadati</taxon>
        <taxon>Pseudomonadota</taxon>
        <taxon>Gammaproteobacteria</taxon>
        <taxon>Pseudomonadales</taxon>
        <taxon>Pseudomonadaceae</taxon>
        <taxon>Stutzerimonas</taxon>
    </lineage>
</organism>
<dbReference type="AlphaFoldDB" id="L0GU68"/>
<evidence type="ECO:0000313" key="3">
    <source>
        <dbReference type="Proteomes" id="UP000010820"/>
    </source>
</evidence>
<gene>
    <name evidence="2" type="ORF">Psest_4387</name>
</gene>
<sequence length="65" mass="7305">MFKTVLKQILIRLVVRLAVAWLWAVLTTAPVEPVLNMEPALIWVQVVHDNPVWLSNLGLAAELFG</sequence>
<dbReference type="HOGENOM" id="CLU_2846559_0_0_6"/>
<dbReference type="PATRIC" id="fig|644801.3.peg.4285"/>
<evidence type="ECO:0000313" key="2">
    <source>
        <dbReference type="EMBL" id="AGA88854.1"/>
    </source>
</evidence>
<dbReference type="KEGG" id="psh:Psest_4387"/>
<keyword evidence="2" id="KW-0614">Plasmid</keyword>
<keyword evidence="1" id="KW-0812">Transmembrane</keyword>
<keyword evidence="1" id="KW-1133">Transmembrane helix</keyword>
<proteinExistence type="predicted"/>
<protein>
    <submittedName>
        <fullName evidence="2">Uncharacterized protein</fullName>
    </submittedName>
</protein>
<dbReference type="EMBL" id="CP003072">
    <property type="protein sequence ID" value="AGA88854.1"/>
    <property type="molecule type" value="Genomic_DNA"/>
</dbReference>
<geneLocation type="plasmid" evidence="2 3">
    <name>pPSEST01</name>
</geneLocation>